<dbReference type="InterPro" id="IPR036691">
    <property type="entry name" value="Endo/exonu/phosph_ase_sf"/>
</dbReference>
<feature type="domain" description="Rho-GAP" evidence="5">
    <location>
        <begin position="517"/>
        <end position="691"/>
    </location>
</feature>
<dbReference type="GO" id="GO:0031901">
    <property type="term" value="C:early endosome membrane"/>
    <property type="evidence" value="ECO:0007669"/>
    <property type="project" value="UniProtKB-SubCell"/>
</dbReference>
<dbReference type="InParanoid" id="A9UPH8"/>
<dbReference type="RefSeq" id="XP_001742188.1">
    <property type="nucleotide sequence ID" value="XM_001742136.1"/>
</dbReference>
<dbReference type="GO" id="GO:0016020">
    <property type="term" value="C:membrane"/>
    <property type="evidence" value="ECO:0000318"/>
    <property type="project" value="GO_Central"/>
</dbReference>
<gene>
    <name evidence="6" type="ORF">MONBRDRAFT_22078</name>
</gene>
<dbReference type="InterPro" id="IPR013783">
    <property type="entry name" value="Ig-like_fold"/>
</dbReference>
<name>A9UPH8_MONBE</name>
<dbReference type="Pfam" id="PF22669">
    <property type="entry name" value="Exo_endo_phos2"/>
    <property type="match status" value="1"/>
</dbReference>
<dbReference type="InterPro" id="IPR048869">
    <property type="entry name" value="OCRL-1_2_ASH"/>
</dbReference>
<dbReference type="OMA" id="WLGCSER"/>
<dbReference type="SUPFAM" id="SSF48350">
    <property type="entry name" value="GTPase activation domain, GAP"/>
    <property type="match status" value="1"/>
</dbReference>
<comment type="subcellular location">
    <subcellularLocation>
        <location evidence="2">Cytoplasmic vesicle</location>
        <location evidence="2">Phagosome membrane</location>
    </subcellularLocation>
    <subcellularLocation>
        <location evidence="1">Early endosome membrane</location>
    </subcellularLocation>
</comment>
<dbReference type="SMART" id="SM00128">
    <property type="entry name" value="IPPc"/>
    <property type="match status" value="1"/>
</dbReference>
<dbReference type="FunFam" id="3.60.10.10:FF:000214">
    <property type="entry name" value="Uncharacterized protein"/>
    <property type="match status" value="1"/>
</dbReference>
<dbReference type="AlphaFoldDB" id="A9UPH8"/>
<dbReference type="FunFam" id="1.10.555.10:FF:000012">
    <property type="entry name" value="Putative inositol polyphosphate 5-phosphatase OCRL-1"/>
    <property type="match status" value="1"/>
</dbReference>
<dbReference type="eggNOG" id="KOG0565">
    <property type="taxonomic scope" value="Eukaryota"/>
</dbReference>
<dbReference type="SUPFAM" id="SSF56219">
    <property type="entry name" value="DNase I-like"/>
    <property type="match status" value="1"/>
</dbReference>
<dbReference type="PROSITE" id="PS50238">
    <property type="entry name" value="RHOGAP"/>
    <property type="match status" value="1"/>
</dbReference>
<evidence type="ECO:0000259" key="5">
    <source>
        <dbReference type="PROSITE" id="PS50238"/>
    </source>
</evidence>
<dbReference type="KEGG" id="mbr:MONBRDRAFT_22078"/>
<evidence type="ECO:0000256" key="1">
    <source>
        <dbReference type="ARBA" id="ARBA00004146"/>
    </source>
</evidence>
<evidence type="ECO:0000313" key="6">
    <source>
        <dbReference type="EMBL" id="EDQ92426.1"/>
    </source>
</evidence>
<dbReference type="GO" id="GO:0005737">
    <property type="term" value="C:cytoplasm"/>
    <property type="evidence" value="ECO:0000318"/>
    <property type="project" value="GO_Central"/>
</dbReference>
<dbReference type="InterPro" id="IPR008936">
    <property type="entry name" value="Rho_GTPase_activation_prot"/>
</dbReference>
<dbReference type="GO" id="GO:0046856">
    <property type="term" value="P:phosphatidylinositol dephosphorylation"/>
    <property type="evidence" value="ECO:0007669"/>
    <property type="project" value="InterPro"/>
</dbReference>
<dbReference type="PANTHER" id="PTHR11200">
    <property type="entry name" value="INOSITOL 5-PHOSPHATASE"/>
    <property type="match status" value="1"/>
</dbReference>
<dbReference type="InterPro" id="IPR000198">
    <property type="entry name" value="RhoGAP_dom"/>
</dbReference>
<organism evidence="6 7">
    <name type="scientific">Monosiga brevicollis</name>
    <name type="common">Choanoflagellate</name>
    <dbReference type="NCBI Taxonomy" id="81824"/>
    <lineage>
        <taxon>Eukaryota</taxon>
        <taxon>Choanoflagellata</taxon>
        <taxon>Craspedida</taxon>
        <taxon>Salpingoecidae</taxon>
        <taxon>Monosiga</taxon>
    </lineage>
</organism>
<dbReference type="PANTHER" id="PTHR11200:SF300">
    <property type="entry name" value="TYPE II INOSITOL 1,4,5-TRISPHOSPHATE 5-PHOSPHATASE"/>
    <property type="match status" value="1"/>
</dbReference>
<dbReference type="Gene3D" id="3.60.10.10">
    <property type="entry name" value="Endonuclease/exonuclease/phosphatase"/>
    <property type="match status" value="3"/>
</dbReference>
<evidence type="ECO:0000256" key="4">
    <source>
        <dbReference type="ARBA" id="ARBA00023329"/>
    </source>
</evidence>
<evidence type="ECO:0000256" key="3">
    <source>
        <dbReference type="ARBA" id="ARBA00022753"/>
    </source>
</evidence>
<dbReference type="Proteomes" id="UP000001357">
    <property type="component" value="Unassembled WGS sequence"/>
</dbReference>
<dbReference type="SMART" id="SM00324">
    <property type="entry name" value="RhoGAP"/>
    <property type="match status" value="1"/>
</dbReference>
<evidence type="ECO:0000256" key="2">
    <source>
        <dbReference type="ARBA" id="ARBA00004580"/>
    </source>
</evidence>
<protein>
    <recommendedName>
        <fullName evidence="5">Rho-GAP domain-containing protein</fullName>
    </recommendedName>
</protein>
<dbReference type="GeneID" id="5887745"/>
<dbReference type="InterPro" id="IPR046985">
    <property type="entry name" value="IP5"/>
</dbReference>
<evidence type="ECO:0000313" key="7">
    <source>
        <dbReference type="Proteomes" id="UP000001357"/>
    </source>
</evidence>
<keyword evidence="3" id="KW-0967">Endosome</keyword>
<dbReference type="FunCoup" id="A9UPH8">
    <property type="interactions" value="1337"/>
</dbReference>
<dbReference type="GO" id="GO:0004439">
    <property type="term" value="F:phosphatidylinositol-4,5-bisphosphate 5-phosphatase activity"/>
    <property type="evidence" value="ECO:0000318"/>
    <property type="project" value="GO_Central"/>
</dbReference>
<reference evidence="6 7" key="1">
    <citation type="journal article" date="2008" name="Nature">
        <title>The genome of the choanoflagellate Monosiga brevicollis and the origin of metazoans.</title>
        <authorList>
            <consortium name="JGI Sequencing"/>
            <person name="King N."/>
            <person name="Westbrook M.J."/>
            <person name="Young S.L."/>
            <person name="Kuo A."/>
            <person name="Abedin M."/>
            <person name="Chapman J."/>
            <person name="Fairclough S."/>
            <person name="Hellsten U."/>
            <person name="Isogai Y."/>
            <person name="Letunic I."/>
            <person name="Marr M."/>
            <person name="Pincus D."/>
            <person name="Putnam N."/>
            <person name="Rokas A."/>
            <person name="Wright K.J."/>
            <person name="Zuzow R."/>
            <person name="Dirks W."/>
            <person name="Good M."/>
            <person name="Goodstein D."/>
            <person name="Lemons D."/>
            <person name="Li W."/>
            <person name="Lyons J.B."/>
            <person name="Morris A."/>
            <person name="Nichols S."/>
            <person name="Richter D.J."/>
            <person name="Salamov A."/>
            <person name="Bork P."/>
            <person name="Lim W.A."/>
            <person name="Manning G."/>
            <person name="Miller W.T."/>
            <person name="McGinnis W."/>
            <person name="Shapiro H."/>
            <person name="Tjian R."/>
            <person name="Grigoriev I.V."/>
            <person name="Rokhsar D."/>
        </authorList>
    </citation>
    <scope>NUCLEOTIDE SEQUENCE [LARGE SCALE GENOMIC DNA]</scope>
    <source>
        <strain evidence="7">MX1 / ATCC 50154</strain>
    </source>
</reference>
<dbReference type="InterPro" id="IPR000300">
    <property type="entry name" value="IPPc"/>
</dbReference>
<dbReference type="Gene3D" id="1.10.555.10">
    <property type="entry name" value="Rho GTPase activation protein"/>
    <property type="match status" value="1"/>
</dbReference>
<dbReference type="GO" id="GO:0007165">
    <property type="term" value="P:signal transduction"/>
    <property type="evidence" value="ECO:0007669"/>
    <property type="project" value="InterPro"/>
</dbReference>
<proteinExistence type="predicted"/>
<dbReference type="STRING" id="81824.A9UPH8"/>
<sequence length="691" mass="78037">MSLATTPRFAHNTLQGGIRLIQQKLYRFALEHRPMVDRLVEAFAQVSLDEDDPEGEEAEATTAVAEDDRLSFAAQRGLSLSDTKIQSWKEAWIRKQMQTRESEFTQTEPLSVAIGTYNVNGRRPVDEHGPVDLSPWVAQDDPADLYVFGFQELDLSKEAFVFSDTKREEEWSEALAKALPRSERYVRGNKGGVAISLTIKDTDICFVATHLAAHDDAVARRNQAQHDYLFWLGDLNYRIDAPYASVRQWVEQQNMEELIKNDQLKAQQTAGLAFVRFKEPPIEFMPTYKFDPGTDTWDTSEKQRTPSYTDRILYYEPDEGQRSSVNKVANIEYTSVPELRVSDHKPVRARFLIQVASVIADKYREIYVSVLRQLDALENSTMPTIEVDTQQFDFGECKFGFNKSQSLTIRNTGPVAASFDIVTDHLETGTLPKWLLVDGGANVILQGQEAKLRFTVRISVDAAADLNVGKDAIHVILILRVKNGKDFFITIGGTYVPTFLARTLEDLTYLNVPARQHPLEPIVRKEAGMHVPKEIWLLVNRLLKDGLNNTSLFYIQGKPEEVDSIIEALDTTLELPPDISIEAVATTLLHVLNSLSEPVIPRQLYQRCMECAHAPMLCQQLVAELPAPSRYTFEYVMALLREIIASHEKKQSVINIFAAMFAPILLKSPRSGSVRNRNSVMGECVIGFVRP</sequence>
<dbReference type="Pfam" id="PF00620">
    <property type="entry name" value="RhoGAP"/>
    <property type="match status" value="1"/>
</dbReference>
<accession>A9UPH8</accession>
<dbReference type="Gene3D" id="2.60.40.10">
    <property type="entry name" value="Immunoglobulins"/>
    <property type="match status" value="1"/>
</dbReference>
<dbReference type="Pfam" id="PF21310">
    <property type="entry name" value="OCRL-like_ASH"/>
    <property type="match status" value="1"/>
</dbReference>
<dbReference type="GO" id="GO:0030670">
    <property type="term" value="C:phagocytic vesicle membrane"/>
    <property type="evidence" value="ECO:0007669"/>
    <property type="project" value="UniProtKB-SubCell"/>
</dbReference>
<keyword evidence="7" id="KW-1185">Reference proteome</keyword>
<dbReference type="EMBL" id="CH991543">
    <property type="protein sequence ID" value="EDQ92426.1"/>
    <property type="molecule type" value="Genomic_DNA"/>
</dbReference>
<keyword evidence="4" id="KW-0968">Cytoplasmic vesicle</keyword>